<evidence type="ECO:0000313" key="2">
    <source>
        <dbReference type="EMBL" id="KAK9000440.1"/>
    </source>
</evidence>
<dbReference type="EMBL" id="JBBPBN010000037">
    <property type="protein sequence ID" value="KAK9000440.1"/>
    <property type="molecule type" value="Genomic_DNA"/>
</dbReference>
<feature type="compositionally biased region" description="Basic residues" evidence="1">
    <location>
        <begin position="136"/>
        <end position="148"/>
    </location>
</feature>
<organism evidence="2 3">
    <name type="scientific">Hibiscus sabdariffa</name>
    <name type="common">roselle</name>
    <dbReference type="NCBI Taxonomy" id="183260"/>
    <lineage>
        <taxon>Eukaryota</taxon>
        <taxon>Viridiplantae</taxon>
        <taxon>Streptophyta</taxon>
        <taxon>Embryophyta</taxon>
        <taxon>Tracheophyta</taxon>
        <taxon>Spermatophyta</taxon>
        <taxon>Magnoliopsida</taxon>
        <taxon>eudicotyledons</taxon>
        <taxon>Gunneridae</taxon>
        <taxon>Pentapetalae</taxon>
        <taxon>rosids</taxon>
        <taxon>malvids</taxon>
        <taxon>Malvales</taxon>
        <taxon>Malvaceae</taxon>
        <taxon>Malvoideae</taxon>
        <taxon>Hibiscus</taxon>
    </lineage>
</organism>
<feature type="compositionally biased region" description="Basic and acidic residues" evidence="1">
    <location>
        <begin position="119"/>
        <end position="135"/>
    </location>
</feature>
<name>A0ABR2QIR5_9ROSI</name>
<proteinExistence type="predicted"/>
<accession>A0ABR2QIR5</accession>
<sequence>MIRRHRERRHSEIVLAIFYGIEIESEPMETGLFELKTVGGFLREHLGRQKQRRREIHIGSSHLSIILGVEKLRGFLIGFEQPSIGELRRIVGAAVDEDVVRGIERARGSSNDGGGATKEGGEEHDNQEDSHWKWEKGRRKKTGMKMWH</sequence>
<protein>
    <submittedName>
        <fullName evidence="2">Uncharacterized protein</fullName>
    </submittedName>
</protein>
<evidence type="ECO:0000256" key="1">
    <source>
        <dbReference type="SAM" id="MobiDB-lite"/>
    </source>
</evidence>
<dbReference type="Proteomes" id="UP001396334">
    <property type="component" value="Unassembled WGS sequence"/>
</dbReference>
<comment type="caution">
    <text evidence="2">The sequence shown here is derived from an EMBL/GenBank/DDBJ whole genome shotgun (WGS) entry which is preliminary data.</text>
</comment>
<keyword evidence="3" id="KW-1185">Reference proteome</keyword>
<gene>
    <name evidence="2" type="ORF">V6N11_080940</name>
</gene>
<reference evidence="2 3" key="1">
    <citation type="journal article" date="2024" name="G3 (Bethesda)">
        <title>Genome assembly of Hibiscus sabdariffa L. provides insights into metabolisms of medicinal natural products.</title>
        <authorList>
            <person name="Kim T."/>
        </authorList>
    </citation>
    <scope>NUCLEOTIDE SEQUENCE [LARGE SCALE GENOMIC DNA]</scope>
    <source>
        <strain evidence="2">TK-2024</strain>
        <tissue evidence="2">Old leaves</tissue>
    </source>
</reference>
<feature type="region of interest" description="Disordered" evidence="1">
    <location>
        <begin position="104"/>
        <end position="148"/>
    </location>
</feature>
<evidence type="ECO:0000313" key="3">
    <source>
        <dbReference type="Proteomes" id="UP001396334"/>
    </source>
</evidence>